<feature type="compositionally biased region" description="Pro residues" evidence="1">
    <location>
        <begin position="1"/>
        <end position="16"/>
    </location>
</feature>
<accession>A0A3N4I321</accession>
<feature type="compositionally biased region" description="Polar residues" evidence="1">
    <location>
        <begin position="410"/>
        <end position="445"/>
    </location>
</feature>
<evidence type="ECO:0000313" key="2">
    <source>
        <dbReference type="EMBL" id="RPA80502.1"/>
    </source>
</evidence>
<feature type="region of interest" description="Disordered" evidence="1">
    <location>
        <begin position="633"/>
        <end position="666"/>
    </location>
</feature>
<feature type="region of interest" description="Disordered" evidence="1">
    <location>
        <begin position="734"/>
        <end position="814"/>
    </location>
</feature>
<proteinExistence type="predicted"/>
<dbReference type="PANTHER" id="PTHR48125">
    <property type="entry name" value="LP07818P1"/>
    <property type="match status" value="1"/>
</dbReference>
<organism evidence="2 3">
    <name type="scientific">Ascobolus immersus RN42</name>
    <dbReference type="NCBI Taxonomy" id="1160509"/>
    <lineage>
        <taxon>Eukaryota</taxon>
        <taxon>Fungi</taxon>
        <taxon>Dikarya</taxon>
        <taxon>Ascomycota</taxon>
        <taxon>Pezizomycotina</taxon>
        <taxon>Pezizomycetes</taxon>
        <taxon>Pezizales</taxon>
        <taxon>Ascobolaceae</taxon>
        <taxon>Ascobolus</taxon>
    </lineage>
</organism>
<gene>
    <name evidence="2" type="ORF">BJ508DRAFT_327223</name>
</gene>
<feature type="compositionally biased region" description="Pro residues" evidence="1">
    <location>
        <begin position="647"/>
        <end position="656"/>
    </location>
</feature>
<dbReference type="AlphaFoldDB" id="A0A3N4I321"/>
<feature type="compositionally biased region" description="Polar residues" evidence="1">
    <location>
        <begin position="357"/>
        <end position="368"/>
    </location>
</feature>
<feature type="compositionally biased region" description="Low complexity" evidence="1">
    <location>
        <begin position="17"/>
        <end position="27"/>
    </location>
</feature>
<reference evidence="2 3" key="1">
    <citation type="journal article" date="2018" name="Nat. Ecol. Evol.">
        <title>Pezizomycetes genomes reveal the molecular basis of ectomycorrhizal truffle lifestyle.</title>
        <authorList>
            <person name="Murat C."/>
            <person name="Payen T."/>
            <person name="Noel B."/>
            <person name="Kuo A."/>
            <person name="Morin E."/>
            <person name="Chen J."/>
            <person name="Kohler A."/>
            <person name="Krizsan K."/>
            <person name="Balestrini R."/>
            <person name="Da Silva C."/>
            <person name="Montanini B."/>
            <person name="Hainaut M."/>
            <person name="Levati E."/>
            <person name="Barry K.W."/>
            <person name="Belfiori B."/>
            <person name="Cichocki N."/>
            <person name="Clum A."/>
            <person name="Dockter R.B."/>
            <person name="Fauchery L."/>
            <person name="Guy J."/>
            <person name="Iotti M."/>
            <person name="Le Tacon F."/>
            <person name="Lindquist E.A."/>
            <person name="Lipzen A."/>
            <person name="Malagnac F."/>
            <person name="Mello A."/>
            <person name="Molinier V."/>
            <person name="Miyauchi S."/>
            <person name="Poulain J."/>
            <person name="Riccioni C."/>
            <person name="Rubini A."/>
            <person name="Sitrit Y."/>
            <person name="Splivallo R."/>
            <person name="Traeger S."/>
            <person name="Wang M."/>
            <person name="Zifcakova L."/>
            <person name="Wipf D."/>
            <person name="Zambonelli A."/>
            <person name="Paolocci F."/>
            <person name="Nowrousian M."/>
            <person name="Ottonello S."/>
            <person name="Baldrian P."/>
            <person name="Spatafora J.W."/>
            <person name="Henrissat B."/>
            <person name="Nagy L.G."/>
            <person name="Aury J.M."/>
            <person name="Wincker P."/>
            <person name="Grigoriev I.V."/>
            <person name="Bonfante P."/>
            <person name="Martin F.M."/>
        </authorList>
    </citation>
    <scope>NUCLEOTIDE SEQUENCE [LARGE SCALE GENOMIC DNA]</scope>
    <source>
        <strain evidence="2 3">RN42</strain>
    </source>
</reference>
<feature type="region of interest" description="Disordered" evidence="1">
    <location>
        <begin position="558"/>
        <end position="584"/>
    </location>
</feature>
<keyword evidence="3" id="KW-1185">Reference proteome</keyword>
<feature type="region of interest" description="Disordered" evidence="1">
    <location>
        <begin position="63"/>
        <end position="91"/>
    </location>
</feature>
<feature type="compositionally biased region" description="Polar residues" evidence="1">
    <location>
        <begin position="390"/>
        <end position="402"/>
    </location>
</feature>
<sequence length="814" mass="91095">MDNPPPLPPQPPPNLPTTPQSPTNSQPKPKPHNDVNMLPQQRVQHIQRTPIGKTPSATMIARSASTTPLRSSTIATPSLNRGHSDPTGMSSPCPTRLGPAISMVPPQTQIPLAEVETATTQSTLPRLIEADIDVWTWVETLVPERKKVVVQERQFKVTANVKKYDNPTIWAMTCQYIRGLSVNSMPDFQPKKLITAKDIQLWRERKSRKIFNLLMGIHPEHKDARRICQQIRRSLREELIKTMDGIRLTECIWKEYSYDLRSEMVRKAHAYFNPLTGWDRTFIEELLSMVCEDNRSNKIREMKKVTDEAIERKGIKLQEITDEEAQEIEELRNLRKHEVLSTTKKKDQTEVAKRFEQSQPVSQETTIVNYAPTPASTPATVPVSSAKLDNPSTQPEPSQSSAKVDAQESIPKQQPQHSAAQTSTPVTTSGTEVSLSSTIVPTDTITSRKRSYPDHSSNVPVKKRLGRIIIHVYTKEGEEYRLHRCKSITDLVSLLLVQGLEIDIERESVFISQTLDIDSRIFLTGSSTDEEIQDAFDLLERQTKSRWEIVCSEMPDLTGANRYSSPESVGSPSHPDDIFDEDAQSDRNYNHTTHQVSGIDKNLADNSVYDDRQQINRDNTGLDIEMTDAFASDEAASQRAPFGTDQCPPPQAPPQAPIETNLCSPPQAPFGTSDCYSQPLPSSRFVSPLSDVDEATLRDITVEQQQQQQQIAIQQPDQPLPLSKEELIAQLRKVTGTENHTIDDATHPPSQAPPAPETSIQQEVSEPTPPTPPAPVKRGRGRPPGSRNKKTSEKKTTTRSSAKKNKVDTPNTEQ</sequence>
<feature type="compositionally biased region" description="Low complexity" evidence="1">
    <location>
        <begin position="371"/>
        <end position="386"/>
    </location>
</feature>
<evidence type="ECO:0000313" key="3">
    <source>
        <dbReference type="Proteomes" id="UP000275078"/>
    </source>
</evidence>
<feature type="region of interest" description="Disordered" evidence="1">
    <location>
        <begin position="1"/>
        <end position="36"/>
    </location>
</feature>
<name>A0A3N4I321_ASCIM</name>
<dbReference type="Proteomes" id="UP000275078">
    <property type="component" value="Unassembled WGS sequence"/>
</dbReference>
<dbReference type="EMBL" id="ML119687">
    <property type="protein sequence ID" value="RPA80502.1"/>
    <property type="molecule type" value="Genomic_DNA"/>
</dbReference>
<protein>
    <submittedName>
        <fullName evidence="2">Uncharacterized protein</fullName>
    </submittedName>
</protein>
<feature type="region of interest" description="Disordered" evidence="1">
    <location>
        <begin position="342"/>
        <end position="458"/>
    </location>
</feature>
<feature type="compositionally biased region" description="Basic and acidic residues" evidence="1">
    <location>
        <begin position="342"/>
        <end position="356"/>
    </location>
</feature>
<dbReference type="PANTHER" id="PTHR48125:SF12">
    <property type="entry name" value="AT HOOK TRANSCRIPTION FACTOR FAMILY-RELATED"/>
    <property type="match status" value="1"/>
</dbReference>
<feature type="compositionally biased region" description="Polar residues" evidence="1">
    <location>
        <begin position="561"/>
        <end position="571"/>
    </location>
</feature>
<evidence type="ECO:0000256" key="1">
    <source>
        <dbReference type="SAM" id="MobiDB-lite"/>
    </source>
</evidence>